<protein>
    <submittedName>
        <fullName evidence="4">Deoxyguanosinetriphosphate triphosphohydrolase</fullName>
    </submittedName>
</protein>
<reference evidence="4" key="1">
    <citation type="submission" date="2010-04" db="EMBL/GenBank/DDBJ databases">
        <title>Complete sequence of Methanocaldococcus infernus ME.</title>
        <authorList>
            <consortium name="US DOE Joint Genome Institute"/>
            <person name="Lucas S."/>
            <person name="Copeland A."/>
            <person name="Lapidus A."/>
            <person name="Cheng J.-F."/>
            <person name="Bruce D."/>
            <person name="Goodwin L."/>
            <person name="Pitluck S."/>
            <person name="Munk A.C."/>
            <person name="Detter J.C."/>
            <person name="Han C."/>
            <person name="Tapia R."/>
            <person name="Land M."/>
            <person name="Hauser L."/>
            <person name="Kyrpides N."/>
            <person name="Mikhailova N."/>
            <person name="Sieprawska-Lupa M."/>
            <person name="Whitman W.B."/>
            <person name="Woyke T."/>
        </authorList>
    </citation>
    <scope>NUCLEOTIDE SEQUENCE [LARGE SCALE GENOMIC DNA]</scope>
    <source>
        <strain evidence="4">ME</strain>
    </source>
</reference>
<dbReference type="InterPro" id="IPR003607">
    <property type="entry name" value="HD/PDEase_dom"/>
</dbReference>
<dbReference type="Pfam" id="PF01966">
    <property type="entry name" value="HD"/>
    <property type="match status" value="1"/>
</dbReference>
<dbReference type="PANTHER" id="PTHR35795:SF1">
    <property type="entry name" value="BIS(5'-NUCLEOSYL)-TETRAPHOSPHATASE, SYMMETRICAL"/>
    <property type="match status" value="1"/>
</dbReference>
<dbReference type="InterPro" id="IPR006674">
    <property type="entry name" value="HD_domain"/>
</dbReference>
<evidence type="ECO:0000313" key="5">
    <source>
        <dbReference type="Proteomes" id="UP000002061"/>
    </source>
</evidence>
<dbReference type="InterPro" id="IPR051094">
    <property type="entry name" value="Diverse_Catalytic_Enzymes"/>
</dbReference>
<dbReference type="RefSeq" id="WP_013100851.1">
    <property type="nucleotide sequence ID" value="NC_014122.1"/>
</dbReference>
<dbReference type="SMART" id="SM00471">
    <property type="entry name" value="HDc"/>
    <property type="match status" value="1"/>
</dbReference>
<evidence type="ECO:0000256" key="1">
    <source>
        <dbReference type="ARBA" id="ARBA00022801"/>
    </source>
</evidence>
<dbReference type="GO" id="GO:0016793">
    <property type="term" value="F:triphosphoric monoester hydrolase activity"/>
    <property type="evidence" value="ECO:0007669"/>
    <property type="project" value="InterPro"/>
</dbReference>
<dbReference type="CDD" id="cd00077">
    <property type="entry name" value="HDc"/>
    <property type="match status" value="1"/>
</dbReference>
<dbReference type="HOGENOM" id="CLU_568176_0_0_2"/>
<dbReference type="Proteomes" id="UP000002061">
    <property type="component" value="Chromosome"/>
</dbReference>
<evidence type="ECO:0000313" key="4">
    <source>
        <dbReference type="EMBL" id="ADG14106.1"/>
    </source>
</evidence>
<organism evidence="4 5">
    <name type="scientific">Methanocaldococcus infernus (strain DSM 11812 / JCM 15783 / ME)</name>
    <dbReference type="NCBI Taxonomy" id="573063"/>
    <lineage>
        <taxon>Archaea</taxon>
        <taxon>Methanobacteriati</taxon>
        <taxon>Methanobacteriota</taxon>
        <taxon>Methanomada group</taxon>
        <taxon>Methanococci</taxon>
        <taxon>Methanococcales</taxon>
        <taxon>Methanocaldococcaceae</taxon>
        <taxon>Methanocaldococcus</taxon>
    </lineage>
</organism>
<dbReference type="OrthoDB" id="142597at2157"/>
<dbReference type="Gene3D" id="1.10.3210.10">
    <property type="entry name" value="Hypothetical protein af1432"/>
    <property type="match status" value="1"/>
</dbReference>
<gene>
    <name evidence="4" type="ordered locus">Metin_1459</name>
</gene>
<name>D5VU53_METIM</name>
<dbReference type="NCBIfam" id="TIGR01353">
    <property type="entry name" value="dGTP_triPase"/>
    <property type="match status" value="1"/>
</dbReference>
<sequence length="480" mass="57428">MNFLERRIIKENGFEDDRSPYLRDRDRILFSRSFRRLGFKTQIITPIKKEINDHIRNRLTHSLEVLQISTSIARYINKEYKKYKLDISLCEAISLGHDIGHCPYGHIGEKAIFKFVFDENNNEKDDKDPKNNFKGKLRHNFQSLKVCCFLEKQYYPDFYGLNLTVATLDGIFKHTKMSKEELDEYNKIFSRYCDVFWKENEEMSKNIDIYVLDYFKTLFEYRSPYTIEGICVALSDEIAQICHDVEDLRRIGGIFCINIINDVYEEIKKKLEELISKESFEENIKKIFDEFKEAYNNSNIIKVERLYTKIIIKLALSSISKILFKLKEDTSEDDWKELIRDYHLGSFDDLINIIEKKKVEIDEINIYILKLFEDIQNIIKNSLDDHNIARWDVKGKDLYLELCKYLYDIMKDQHDIFKIFPKNMRKHLKLSYKVGKKLEEDYKIGDLRFKVPIWDYLAGMTDSYIIKEYESIIFKKVNIL</sequence>
<accession>D5VU53</accession>
<dbReference type="STRING" id="573063.Metin_1459"/>
<proteinExistence type="predicted"/>
<feature type="domain" description="HD/PDEase" evidence="3">
    <location>
        <begin position="54"/>
        <end position="250"/>
    </location>
</feature>
<evidence type="ECO:0000259" key="3">
    <source>
        <dbReference type="SMART" id="SM00471"/>
    </source>
</evidence>
<dbReference type="SUPFAM" id="SSF109604">
    <property type="entry name" value="HD-domain/PDEase-like"/>
    <property type="match status" value="1"/>
</dbReference>
<dbReference type="EMBL" id="CP002009">
    <property type="protein sequence ID" value="ADG14106.1"/>
    <property type="molecule type" value="Genomic_DNA"/>
</dbReference>
<feature type="coiled-coil region" evidence="2">
    <location>
        <begin position="257"/>
        <end position="297"/>
    </location>
</feature>
<dbReference type="AlphaFoldDB" id="D5VU53"/>
<dbReference type="GeneID" id="9132500"/>
<dbReference type="InterPro" id="IPR006261">
    <property type="entry name" value="dGTPase"/>
</dbReference>
<evidence type="ECO:0000256" key="2">
    <source>
        <dbReference type="SAM" id="Coils"/>
    </source>
</evidence>
<dbReference type="eggNOG" id="arCOG07445">
    <property type="taxonomic scope" value="Archaea"/>
</dbReference>
<keyword evidence="2" id="KW-0175">Coiled coil</keyword>
<dbReference type="PANTHER" id="PTHR35795">
    <property type="entry name" value="SLR1885 PROTEIN"/>
    <property type="match status" value="1"/>
</dbReference>
<dbReference type="KEGG" id="mif:Metin_1459"/>
<keyword evidence="1" id="KW-0378">Hydrolase</keyword>
<keyword evidence="5" id="KW-1185">Reference proteome</keyword>